<evidence type="ECO:0000313" key="4">
    <source>
        <dbReference type="Proteomes" id="UP001418222"/>
    </source>
</evidence>
<protein>
    <recommendedName>
        <fullName evidence="2">AAA+ ATPase domain-containing protein</fullName>
    </recommendedName>
</protein>
<dbReference type="PANTHER" id="PTHR23077">
    <property type="entry name" value="AAA-FAMILY ATPASE"/>
    <property type="match status" value="1"/>
</dbReference>
<dbReference type="InterPro" id="IPR003593">
    <property type="entry name" value="AAA+_ATPase"/>
</dbReference>
<dbReference type="Pfam" id="PF00004">
    <property type="entry name" value="AAA"/>
    <property type="match status" value="2"/>
</dbReference>
<reference evidence="3 4" key="1">
    <citation type="journal article" date="2022" name="Nat. Plants">
        <title>Genomes of leafy and leafless Platanthera orchids illuminate the evolution of mycoheterotrophy.</title>
        <authorList>
            <person name="Li M.H."/>
            <person name="Liu K.W."/>
            <person name="Li Z."/>
            <person name="Lu H.C."/>
            <person name="Ye Q.L."/>
            <person name="Zhang D."/>
            <person name="Wang J.Y."/>
            <person name="Li Y.F."/>
            <person name="Zhong Z.M."/>
            <person name="Liu X."/>
            <person name="Yu X."/>
            <person name="Liu D.K."/>
            <person name="Tu X.D."/>
            <person name="Liu B."/>
            <person name="Hao Y."/>
            <person name="Liao X.Y."/>
            <person name="Jiang Y.T."/>
            <person name="Sun W.H."/>
            <person name="Chen J."/>
            <person name="Chen Y.Q."/>
            <person name="Ai Y."/>
            <person name="Zhai J.W."/>
            <person name="Wu S.S."/>
            <person name="Zhou Z."/>
            <person name="Hsiao Y.Y."/>
            <person name="Wu W.L."/>
            <person name="Chen Y.Y."/>
            <person name="Lin Y.F."/>
            <person name="Hsu J.L."/>
            <person name="Li C.Y."/>
            <person name="Wang Z.W."/>
            <person name="Zhao X."/>
            <person name="Zhong W.Y."/>
            <person name="Ma X.K."/>
            <person name="Ma L."/>
            <person name="Huang J."/>
            <person name="Chen G.Z."/>
            <person name="Huang M.Z."/>
            <person name="Huang L."/>
            <person name="Peng D.H."/>
            <person name="Luo Y.B."/>
            <person name="Zou S.Q."/>
            <person name="Chen S.P."/>
            <person name="Lan S."/>
            <person name="Tsai W.C."/>
            <person name="Van de Peer Y."/>
            <person name="Liu Z.J."/>
        </authorList>
    </citation>
    <scope>NUCLEOTIDE SEQUENCE [LARGE SCALE GENOMIC DNA]</scope>
    <source>
        <strain evidence="3">Lor287</strain>
    </source>
</reference>
<keyword evidence="4" id="KW-1185">Reference proteome</keyword>
<dbReference type="GO" id="GO:0016887">
    <property type="term" value="F:ATP hydrolysis activity"/>
    <property type="evidence" value="ECO:0007669"/>
    <property type="project" value="InterPro"/>
</dbReference>
<comment type="caution">
    <text evidence="3">The sequence shown here is derived from an EMBL/GenBank/DDBJ whole genome shotgun (WGS) entry which is preliminary data.</text>
</comment>
<feature type="domain" description="AAA+ ATPase" evidence="2">
    <location>
        <begin position="44"/>
        <end position="183"/>
    </location>
</feature>
<name>A0AAP0GB37_9ASPA</name>
<dbReference type="InterPro" id="IPR050168">
    <property type="entry name" value="AAA_ATPase_domain"/>
</dbReference>
<dbReference type="SUPFAM" id="SSF52540">
    <property type="entry name" value="P-loop containing nucleoside triphosphate hydrolases"/>
    <property type="match status" value="2"/>
</dbReference>
<dbReference type="InterPro" id="IPR003959">
    <property type="entry name" value="ATPase_AAA_core"/>
</dbReference>
<dbReference type="GO" id="GO:0005524">
    <property type="term" value="F:ATP binding"/>
    <property type="evidence" value="ECO:0007669"/>
    <property type="project" value="UniProtKB-KW"/>
</dbReference>
<dbReference type="Proteomes" id="UP001418222">
    <property type="component" value="Unassembled WGS sequence"/>
</dbReference>
<keyword evidence="1" id="KW-0547">Nucleotide-binding</keyword>
<dbReference type="SMART" id="SM00382">
    <property type="entry name" value="AAA"/>
    <property type="match status" value="2"/>
</dbReference>
<feature type="domain" description="AAA+ ATPase" evidence="2">
    <location>
        <begin position="306"/>
        <end position="448"/>
    </location>
</feature>
<dbReference type="EMBL" id="JBBWWQ010000004">
    <property type="protein sequence ID" value="KAK8948964.1"/>
    <property type="molecule type" value="Genomic_DNA"/>
</dbReference>
<accession>A0AAP0GB37</accession>
<dbReference type="InterPro" id="IPR041569">
    <property type="entry name" value="AAA_lid_3"/>
</dbReference>
<keyword evidence="1" id="KW-0067">ATP-binding</keyword>
<dbReference type="PROSITE" id="PS00674">
    <property type="entry name" value="AAA"/>
    <property type="match status" value="1"/>
</dbReference>
<dbReference type="Gene3D" id="1.10.8.60">
    <property type="match status" value="2"/>
</dbReference>
<proteinExistence type="inferred from homology"/>
<evidence type="ECO:0000256" key="1">
    <source>
        <dbReference type="RuleBase" id="RU003651"/>
    </source>
</evidence>
<gene>
    <name evidence="3" type="ORF">KSP39_PZI005838</name>
</gene>
<sequence length="546" mass="60258">MENCTMERAEDLIFGNRRAIEALRELITYPVLYGHIASRLGLKLPRGLLLFGPPGTGKKSLVKAVVRETGAHLTILSAYSIHRGGSELLDSFSQAYSHASSRKPYVIFIDQIDVICPHAADRKEHASQIFYQLITLIDGRKISSKVLSHVIVVASTNRLDAIDPALRRLGRFEVEIEIDVPIATERLKILEHCCRNVKVDHKVDLQAIAQSCNGYVGADLHALCRATARMSCDKSSNEEQLTLMMEDWENAKSEVGPSITKDVIKELSKVSWDEIGGLKDLKKKIQQVVEWPVKHAQAFARLGIEPLRGVLLHGPPGCSKTTLAKAAAHASLASFFSLSGADLHSKYVGEGEARLRMTFQKARLAAPSILFLDEVDAIACKRGDDGGNPSGNDTVDERLLTTLLTEMDGLEPATGITVMAATNRPHVIDAALLRPGRFDLVLYVPPPDCEGRYEILLIQTREMKLGADVHLRRIAESTDLFTGADLKGLCYQAGMNAAYEDDTSDIVYSRHFEIAKESSRPSLTRSMIAEYSRWHYRAVGSQKAAF</sequence>
<dbReference type="InterPro" id="IPR003960">
    <property type="entry name" value="ATPase_AAA_CS"/>
</dbReference>
<dbReference type="AlphaFoldDB" id="A0AAP0GB37"/>
<organism evidence="3 4">
    <name type="scientific">Platanthera zijinensis</name>
    <dbReference type="NCBI Taxonomy" id="2320716"/>
    <lineage>
        <taxon>Eukaryota</taxon>
        <taxon>Viridiplantae</taxon>
        <taxon>Streptophyta</taxon>
        <taxon>Embryophyta</taxon>
        <taxon>Tracheophyta</taxon>
        <taxon>Spermatophyta</taxon>
        <taxon>Magnoliopsida</taxon>
        <taxon>Liliopsida</taxon>
        <taxon>Asparagales</taxon>
        <taxon>Orchidaceae</taxon>
        <taxon>Orchidoideae</taxon>
        <taxon>Orchideae</taxon>
        <taxon>Orchidinae</taxon>
        <taxon>Platanthera</taxon>
    </lineage>
</organism>
<dbReference type="InterPro" id="IPR027417">
    <property type="entry name" value="P-loop_NTPase"/>
</dbReference>
<comment type="similarity">
    <text evidence="1">Belongs to the AAA ATPase family.</text>
</comment>
<dbReference type="FunFam" id="3.40.50.300:FF:001107">
    <property type="entry name" value="Cell division control protein 48-B-like protein"/>
    <property type="match status" value="1"/>
</dbReference>
<dbReference type="Pfam" id="PF17862">
    <property type="entry name" value="AAA_lid_3"/>
    <property type="match status" value="2"/>
</dbReference>
<dbReference type="PANTHER" id="PTHR23077:SF117">
    <property type="entry name" value="AAA+ ATPASE DOMAIN-CONTAINING PROTEIN"/>
    <property type="match status" value="1"/>
</dbReference>
<dbReference type="Gene3D" id="3.40.50.300">
    <property type="entry name" value="P-loop containing nucleotide triphosphate hydrolases"/>
    <property type="match status" value="2"/>
</dbReference>
<evidence type="ECO:0000259" key="2">
    <source>
        <dbReference type="SMART" id="SM00382"/>
    </source>
</evidence>
<evidence type="ECO:0000313" key="3">
    <source>
        <dbReference type="EMBL" id="KAK8948964.1"/>
    </source>
</evidence>